<sequence>MCSSGWTVWRGLLNPLISSFPHSLSFNPRQLIHPRRHLHQPLPLRPPFHHALASPFLPTTSTTSCVAELLRTTSHPSTLSPPYISVTVTVSPSLILAVVSSCILPILPPPLIPTPDTPLSISTSSPSPSPSSTIFSSPSPFLFLNRFDPVRRCCPGSKPRVRSRGVPRAQKTMKTTKPTRMAKRPMDVPTAAGTRSWRSCEALGVLRWRGRGGIGWVCVRVVWCATEFWVPR</sequence>
<comment type="caution">
    <text evidence="2">The sequence shown here is derived from an EMBL/GenBank/DDBJ whole genome shotgun (WGS) entry which is preliminary data.</text>
</comment>
<reference evidence="2 3" key="1">
    <citation type="journal article" date="2022" name="G3 (Bethesda)">
        <title>Enemy or ally: a genomic approach to elucidate the lifestyle of Phyllosticta citrichinaensis.</title>
        <authorList>
            <person name="Buijs V.A."/>
            <person name="Groenewald J.Z."/>
            <person name="Haridas S."/>
            <person name="LaButti K.M."/>
            <person name="Lipzen A."/>
            <person name="Martin F.M."/>
            <person name="Barry K."/>
            <person name="Grigoriev I.V."/>
            <person name="Crous P.W."/>
            <person name="Seidl M.F."/>
        </authorList>
    </citation>
    <scope>NUCLEOTIDE SEQUENCE [LARGE SCALE GENOMIC DNA]</scope>
    <source>
        <strain evidence="2 3">CBS 129764</strain>
    </source>
</reference>
<name>A0ABR1XGQ3_9PEZI</name>
<protein>
    <submittedName>
        <fullName evidence="2">Uncharacterized protein</fullName>
    </submittedName>
</protein>
<dbReference type="EMBL" id="JBBWUH010000012">
    <property type="protein sequence ID" value="KAK8153766.1"/>
    <property type="molecule type" value="Genomic_DNA"/>
</dbReference>
<dbReference type="Proteomes" id="UP001456524">
    <property type="component" value="Unassembled WGS sequence"/>
</dbReference>
<proteinExistence type="predicted"/>
<evidence type="ECO:0000313" key="3">
    <source>
        <dbReference type="Proteomes" id="UP001456524"/>
    </source>
</evidence>
<accession>A0ABR1XGQ3</accession>
<gene>
    <name evidence="2" type="ORF">IWX90DRAFT_77766</name>
</gene>
<evidence type="ECO:0000313" key="2">
    <source>
        <dbReference type="EMBL" id="KAK8153766.1"/>
    </source>
</evidence>
<feature type="region of interest" description="Disordered" evidence="1">
    <location>
        <begin position="158"/>
        <end position="188"/>
    </location>
</feature>
<evidence type="ECO:0000256" key="1">
    <source>
        <dbReference type="SAM" id="MobiDB-lite"/>
    </source>
</evidence>
<organism evidence="2 3">
    <name type="scientific">Phyllosticta citrichinensis</name>
    <dbReference type="NCBI Taxonomy" id="1130410"/>
    <lineage>
        <taxon>Eukaryota</taxon>
        <taxon>Fungi</taxon>
        <taxon>Dikarya</taxon>
        <taxon>Ascomycota</taxon>
        <taxon>Pezizomycotina</taxon>
        <taxon>Dothideomycetes</taxon>
        <taxon>Dothideomycetes incertae sedis</taxon>
        <taxon>Botryosphaeriales</taxon>
        <taxon>Phyllostictaceae</taxon>
        <taxon>Phyllosticta</taxon>
    </lineage>
</organism>
<keyword evidence="3" id="KW-1185">Reference proteome</keyword>